<keyword evidence="4" id="KW-1185">Reference proteome</keyword>
<protein>
    <recommendedName>
        <fullName evidence="2">DUF8035 domain-containing protein</fullName>
    </recommendedName>
</protein>
<dbReference type="InterPro" id="IPR058348">
    <property type="entry name" value="DUF8035"/>
</dbReference>
<dbReference type="EMBL" id="KE720721">
    <property type="protein sequence ID" value="ERF76692.1"/>
    <property type="molecule type" value="Genomic_DNA"/>
</dbReference>
<feature type="region of interest" description="Disordered" evidence="1">
    <location>
        <begin position="1"/>
        <end position="193"/>
    </location>
</feature>
<feature type="compositionally biased region" description="Basic residues" evidence="1">
    <location>
        <begin position="359"/>
        <end position="373"/>
    </location>
</feature>
<dbReference type="GeneID" id="19237285"/>
<feature type="region of interest" description="Disordered" evidence="1">
    <location>
        <begin position="215"/>
        <end position="253"/>
    </location>
</feature>
<reference evidence="4" key="1">
    <citation type="journal article" date="2014" name="BMC Genomics">
        <title>Genome characteristics reveal the impact of lichenization on lichen-forming fungus Endocarpon pusillum Hedwig (Verrucariales, Ascomycota).</title>
        <authorList>
            <person name="Wang Y.-Y."/>
            <person name="Liu B."/>
            <person name="Zhang X.-Y."/>
            <person name="Zhou Q.-M."/>
            <person name="Zhang T."/>
            <person name="Li H."/>
            <person name="Yu Y.-F."/>
            <person name="Zhang X.-L."/>
            <person name="Hao X.-Y."/>
            <person name="Wang M."/>
            <person name="Wang L."/>
            <person name="Wei J.-C."/>
        </authorList>
    </citation>
    <scope>NUCLEOTIDE SEQUENCE [LARGE SCALE GENOMIC DNA]</scope>
    <source>
        <strain evidence="4">Z07020 / HMAS-L-300199</strain>
    </source>
</reference>
<evidence type="ECO:0000313" key="3">
    <source>
        <dbReference type="EMBL" id="ERF76692.1"/>
    </source>
</evidence>
<name>U1GGA5_ENDPU</name>
<feature type="compositionally biased region" description="Basic and acidic residues" evidence="1">
    <location>
        <begin position="374"/>
        <end position="386"/>
    </location>
</feature>
<feature type="region of interest" description="Disordered" evidence="1">
    <location>
        <begin position="351"/>
        <end position="403"/>
    </location>
</feature>
<evidence type="ECO:0000256" key="1">
    <source>
        <dbReference type="SAM" id="MobiDB-lite"/>
    </source>
</evidence>
<dbReference type="AlphaFoldDB" id="U1GGA5"/>
<gene>
    <name evidence="3" type="ORF">EPUS_02231</name>
</gene>
<dbReference type="RefSeq" id="XP_007785904.1">
    <property type="nucleotide sequence ID" value="XM_007787714.1"/>
</dbReference>
<dbReference type="HOGENOM" id="CLU_053162_0_0_1"/>
<feature type="compositionally biased region" description="Basic and acidic residues" evidence="1">
    <location>
        <begin position="29"/>
        <end position="42"/>
    </location>
</feature>
<accession>U1GGA5</accession>
<evidence type="ECO:0000313" key="4">
    <source>
        <dbReference type="Proteomes" id="UP000019373"/>
    </source>
</evidence>
<feature type="compositionally biased region" description="Basic residues" evidence="1">
    <location>
        <begin position="243"/>
        <end position="253"/>
    </location>
</feature>
<dbReference type="Proteomes" id="UP000019373">
    <property type="component" value="Unassembled WGS sequence"/>
</dbReference>
<feature type="compositionally biased region" description="Basic and acidic residues" evidence="1">
    <location>
        <begin position="142"/>
        <end position="161"/>
    </location>
</feature>
<feature type="compositionally biased region" description="Pro residues" evidence="1">
    <location>
        <begin position="164"/>
        <end position="178"/>
    </location>
</feature>
<dbReference type="eggNOG" id="ENOG502SSBZ">
    <property type="taxonomic scope" value="Eukaryota"/>
</dbReference>
<dbReference type="Pfam" id="PF26118">
    <property type="entry name" value="DUF8035"/>
    <property type="match status" value="1"/>
</dbReference>
<feature type="compositionally biased region" description="Basic and acidic residues" evidence="1">
    <location>
        <begin position="51"/>
        <end position="100"/>
    </location>
</feature>
<dbReference type="OrthoDB" id="433124at2759"/>
<sequence length="511" mass="60207">MGSRYDDTYRSSIGRGPPPPPPPPPGPRWDSDRFSRESEDRYGGPPPPMMARERERSVDFGRRFEDRYAPPARPVDRVDERYYREELYSPPARRPERRYYDEDDFYEPRGPSVGGAMIPYRPHRPVAPPRPGLLRRQSSLDTFDRRPSRRYDYDDRDDYRPRQRPPPVIPIPVPPSRSPPRYSRPRNAERDYEDIRIAEPEYYGDEEFRAYREREWTRQRSRRRSTSSSSSSSTEREVERPKTKTYPRKGKTRMPKRLAHTKVLFELGYPFYEEGEMIIIEKALGKDNIDEVVTLSREYRDREGASTFHVIKSPPNEEKVTEEIIERKVTTVPISEAPESVREWDHLKVESVRSVSPKGRSHSRHTSRSRRGSSPKEKIIEKKTIIREVSPARTSRSRRHSSVPRTEIIERREVIEDDMGESNSIHAGPLALVVDRHPKTDRDIKEEIRALEAERRALRHERVEIRKPSRHKEEEREIIITRPVEEEVIEVRKDKKAPDPRLLRAMLATLT</sequence>
<feature type="domain" description="DUF8035" evidence="2">
    <location>
        <begin position="248"/>
        <end position="301"/>
    </location>
</feature>
<evidence type="ECO:0000259" key="2">
    <source>
        <dbReference type="Pfam" id="PF26118"/>
    </source>
</evidence>
<proteinExistence type="predicted"/>
<feature type="compositionally biased region" description="Pro residues" evidence="1">
    <location>
        <begin position="16"/>
        <end position="27"/>
    </location>
</feature>
<dbReference type="OMA" id="YREVEVH"/>
<organism evidence="3 4">
    <name type="scientific">Endocarpon pusillum (strain Z07020 / HMAS-L-300199)</name>
    <name type="common">Lichen-forming fungus</name>
    <dbReference type="NCBI Taxonomy" id="1263415"/>
    <lineage>
        <taxon>Eukaryota</taxon>
        <taxon>Fungi</taxon>
        <taxon>Dikarya</taxon>
        <taxon>Ascomycota</taxon>
        <taxon>Pezizomycotina</taxon>
        <taxon>Eurotiomycetes</taxon>
        <taxon>Chaetothyriomycetidae</taxon>
        <taxon>Verrucariales</taxon>
        <taxon>Verrucariaceae</taxon>
        <taxon>Endocarpon</taxon>
    </lineage>
</organism>